<dbReference type="EMBL" id="CXSU01000005">
    <property type="protein sequence ID" value="CTQ48794.1"/>
    <property type="molecule type" value="Genomic_DNA"/>
</dbReference>
<reference evidence="2 3" key="1">
    <citation type="submission" date="2015-07" db="EMBL/GenBank/DDBJ databases">
        <authorList>
            <person name="Noorani M."/>
        </authorList>
    </citation>
    <scope>NUCLEOTIDE SEQUENCE [LARGE SCALE GENOMIC DNA]</scope>
    <source>
        <strain evidence="2 3">CECT 7802</strain>
    </source>
</reference>
<dbReference type="STRING" id="420998.JDO7802_00799"/>
<keyword evidence="1" id="KW-0812">Transmembrane</keyword>
<feature type="transmembrane region" description="Helical" evidence="1">
    <location>
        <begin position="46"/>
        <end position="68"/>
    </location>
</feature>
<evidence type="ECO:0000256" key="1">
    <source>
        <dbReference type="SAM" id="Phobius"/>
    </source>
</evidence>
<name>A0A0M6YFT0_9RHOB</name>
<proteinExistence type="predicted"/>
<dbReference type="Proteomes" id="UP000049222">
    <property type="component" value="Unassembled WGS sequence"/>
</dbReference>
<organism evidence="2 3">
    <name type="scientific">Jannaschia donghaensis</name>
    <dbReference type="NCBI Taxonomy" id="420998"/>
    <lineage>
        <taxon>Bacteria</taxon>
        <taxon>Pseudomonadati</taxon>
        <taxon>Pseudomonadota</taxon>
        <taxon>Alphaproteobacteria</taxon>
        <taxon>Rhodobacterales</taxon>
        <taxon>Roseobacteraceae</taxon>
        <taxon>Jannaschia</taxon>
    </lineage>
</organism>
<evidence type="ECO:0000313" key="2">
    <source>
        <dbReference type="EMBL" id="CTQ48794.1"/>
    </source>
</evidence>
<dbReference type="RefSeq" id="WP_055082757.1">
    <property type="nucleotide sequence ID" value="NZ_CXSU01000005.1"/>
</dbReference>
<accession>A0A0M6YFT0</accession>
<keyword evidence="1" id="KW-1133">Transmembrane helix</keyword>
<dbReference type="AlphaFoldDB" id="A0A0M6YFT0"/>
<keyword evidence="1" id="KW-0472">Membrane</keyword>
<dbReference type="OrthoDB" id="9931706at2"/>
<protein>
    <submittedName>
        <fullName evidence="2">Uncharacterized protein</fullName>
    </submittedName>
</protein>
<gene>
    <name evidence="2" type="ORF">JDO7802_00799</name>
</gene>
<sequence>MMDDDDLDHMLRAARADTVPLGDGLRARILADAARRPAPAPKSGLLPAWLGGILGVPTAAALGLWIGVAQADLVLTYMPGTSISSEGEAALLDDVFGTAWIEGETG</sequence>
<evidence type="ECO:0000313" key="3">
    <source>
        <dbReference type="Proteomes" id="UP000049222"/>
    </source>
</evidence>
<keyword evidence="3" id="KW-1185">Reference proteome</keyword>